<sequence>MNKRVRKKLGLPWKQKHNIMLKTLKLSRKKHVNSEWYALRYSLMPMGENDYRILNNEYWNEEMQVSEYSYATHWFIALYCFNRDNLRILTFPCSSDGSSTTISPVRICDYVHPACKATVFQDFEKVKQQILNDSFWD</sequence>
<dbReference type="OrthoDB" id="2871708at2"/>
<dbReference type="RefSeq" id="WP_110758100.1">
    <property type="nucleotide sequence ID" value="NZ_PRLG01000015.1"/>
</dbReference>
<evidence type="ECO:0000313" key="2">
    <source>
        <dbReference type="Proteomes" id="UP000247459"/>
    </source>
</evidence>
<dbReference type="Proteomes" id="UP000247459">
    <property type="component" value="Unassembled WGS sequence"/>
</dbReference>
<dbReference type="EMBL" id="PRLG01000015">
    <property type="protein sequence ID" value="PYY29793.1"/>
    <property type="molecule type" value="Genomic_DNA"/>
</dbReference>
<proteinExistence type="predicted"/>
<gene>
    <name evidence="1" type="ORF">PIL02S_01998</name>
</gene>
<evidence type="ECO:0000313" key="1">
    <source>
        <dbReference type="EMBL" id="PYY29793.1"/>
    </source>
</evidence>
<protein>
    <submittedName>
        <fullName evidence="1">Uncharacterized protein</fullName>
    </submittedName>
</protein>
<organism evidence="1 2">
    <name type="scientific">Paenibacillus illinoisensis</name>
    <dbReference type="NCBI Taxonomy" id="59845"/>
    <lineage>
        <taxon>Bacteria</taxon>
        <taxon>Bacillati</taxon>
        <taxon>Bacillota</taxon>
        <taxon>Bacilli</taxon>
        <taxon>Bacillales</taxon>
        <taxon>Paenibacillaceae</taxon>
        <taxon>Paenibacillus</taxon>
    </lineage>
</organism>
<name>A0A2W0C9U6_9BACL</name>
<dbReference type="AlphaFoldDB" id="A0A2W0C9U6"/>
<accession>A0A2W0C9U6</accession>
<reference evidence="1 2" key="1">
    <citation type="submission" date="2018-01" db="EMBL/GenBank/DDBJ databases">
        <title>Genome sequence of the PGP bacterium Paenibacillus illinoisensis E3.</title>
        <authorList>
            <person name="Rolli E."/>
            <person name="Marasco R."/>
            <person name="Bessem C."/>
            <person name="Michoud G."/>
            <person name="Gaiarsa S."/>
            <person name="Borin S."/>
            <person name="Daffonchio D."/>
        </authorList>
    </citation>
    <scope>NUCLEOTIDE SEQUENCE [LARGE SCALE GENOMIC DNA]</scope>
    <source>
        <strain evidence="1 2">E3</strain>
    </source>
</reference>
<comment type="caution">
    <text evidence="1">The sequence shown here is derived from an EMBL/GenBank/DDBJ whole genome shotgun (WGS) entry which is preliminary data.</text>
</comment>